<dbReference type="NCBIfam" id="NF006342">
    <property type="entry name" value="PRK08569.1"/>
    <property type="match status" value="1"/>
</dbReference>
<dbReference type="GO" id="GO:0022625">
    <property type="term" value="C:cytosolic large ribosomal subunit"/>
    <property type="evidence" value="ECO:0007669"/>
    <property type="project" value="TreeGrafter"/>
</dbReference>
<dbReference type="PANTHER" id="PTHR23410:SF12">
    <property type="entry name" value="LARGE RIBOSOMAL SUBUNIT PROTEIN UL18"/>
    <property type="match status" value="1"/>
</dbReference>
<evidence type="ECO:0000256" key="4">
    <source>
        <dbReference type="ARBA" id="ARBA00022980"/>
    </source>
</evidence>
<evidence type="ECO:0000256" key="2">
    <source>
        <dbReference type="ARBA" id="ARBA00022730"/>
    </source>
</evidence>
<dbReference type="Gene3D" id="3.30.420.100">
    <property type="match status" value="1"/>
</dbReference>
<dbReference type="HAMAP" id="MF_01337_A">
    <property type="entry name" value="Ribosomal_uL18_A"/>
    <property type="match status" value="1"/>
</dbReference>
<protein>
    <recommendedName>
        <fullName evidence="6">50S ribosomal protein L18</fullName>
    </recommendedName>
</protein>
<dbReference type="GO" id="GO:0003735">
    <property type="term" value="F:structural constituent of ribosome"/>
    <property type="evidence" value="ECO:0007669"/>
    <property type="project" value="InterPro"/>
</dbReference>
<dbReference type="GO" id="GO:0000027">
    <property type="term" value="P:ribosomal large subunit assembly"/>
    <property type="evidence" value="ECO:0007669"/>
    <property type="project" value="TreeGrafter"/>
</dbReference>
<keyword evidence="5" id="KW-0687">Ribonucleoprotein</keyword>
<dbReference type="GO" id="GO:0006412">
    <property type="term" value="P:translation"/>
    <property type="evidence" value="ECO:0007669"/>
    <property type="project" value="InterPro"/>
</dbReference>
<keyword evidence="2" id="KW-0699">rRNA-binding</keyword>
<evidence type="ECO:0000256" key="3">
    <source>
        <dbReference type="ARBA" id="ARBA00022884"/>
    </source>
</evidence>
<comment type="caution">
    <text evidence="7">The sequence shown here is derived from an EMBL/GenBank/DDBJ whole genome shotgun (WGS) entry which is preliminary data.</text>
</comment>
<dbReference type="GO" id="GO:0008097">
    <property type="term" value="F:5S rRNA binding"/>
    <property type="evidence" value="ECO:0007669"/>
    <property type="project" value="InterPro"/>
</dbReference>
<dbReference type="InterPro" id="IPR005485">
    <property type="entry name" value="Rbsml_uL18_euk_arch"/>
</dbReference>
<accession>A0AA35WPB3</accession>
<proteinExistence type="inferred from homology"/>
<dbReference type="Proteomes" id="UP001174909">
    <property type="component" value="Unassembled WGS sequence"/>
</dbReference>
<gene>
    <name evidence="7" type="ORF">GBAR_LOCUS16402</name>
</gene>
<keyword evidence="8" id="KW-1185">Reference proteome</keyword>
<organism evidence="7 8">
    <name type="scientific">Geodia barretti</name>
    <name type="common">Barrett's horny sponge</name>
    <dbReference type="NCBI Taxonomy" id="519541"/>
    <lineage>
        <taxon>Eukaryota</taxon>
        <taxon>Metazoa</taxon>
        <taxon>Porifera</taxon>
        <taxon>Demospongiae</taxon>
        <taxon>Heteroscleromorpha</taxon>
        <taxon>Tetractinellida</taxon>
        <taxon>Astrophorina</taxon>
        <taxon>Geodiidae</taxon>
        <taxon>Geodia</taxon>
    </lineage>
</organism>
<reference evidence="7" key="1">
    <citation type="submission" date="2023-03" db="EMBL/GenBank/DDBJ databases">
        <authorList>
            <person name="Steffen K."/>
            <person name="Cardenas P."/>
        </authorList>
    </citation>
    <scope>NUCLEOTIDE SEQUENCE</scope>
</reference>
<evidence type="ECO:0000256" key="6">
    <source>
        <dbReference type="ARBA" id="ARBA00035496"/>
    </source>
</evidence>
<sequence>MGYSKILRRLREGKTNYKKRSSMLMGRRDFVTVYISNENTMVQIHRPEMGGDKVLASAHSRSLISKGWKGSRKNIPAAYLTGYLAGKKALGHDSTEAIMYSGTRRYTDRMAAALKGVRDAGMKMPADDGAFPPDTRINGEHLKIKNDISQFKAQIDGGAI</sequence>
<evidence type="ECO:0000256" key="5">
    <source>
        <dbReference type="ARBA" id="ARBA00023274"/>
    </source>
</evidence>
<comment type="similarity">
    <text evidence="1">Belongs to the universal ribosomal protein uL18 family.</text>
</comment>
<keyword evidence="3" id="KW-0694">RNA-binding</keyword>
<dbReference type="InterPro" id="IPR057268">
    <property type="entry name" value="Ribosomal_L18"/>
</dbReference>
<evidence type="ECO:0000313" key="7">
    <source>
        <dbReference type="EMBL" id="CAI8028853.1"/>
    </source>
</evidence>
<dbReference type="InterPro" id="IPR057267">
    <property type="entry name" value="Rbsml_uL18_arch"/>
</dbReference>
<dbReference type="PANTHER" id="PTHR23410">
    <property type="entry name" value="RIBOSOMAL PROTEIN L5-RELATED"/>
    <property type="match status" value="1"/>
</dbReference>
<dbReference type="CDD" id="cd00432">
    <property type="entry name" value="Ribosomal_L18_L5e"/>
    <property type="match status" value="1"/>
</dbReference>
<keyword evidence="4 7" id="KW-0689">Ribosomal protein</keyword>
<name>A0AA35WPB3_GEOBA</name>
<dbReference type="Pfam" id="PF17144">
    <property type="entry name" value="Ribosomal_L5e"/>
    <property type="match status" value="1"/>
</dbReference>
<evidence type="ECO:0000256" key="1">
    <source>
        <dbReference type="ARBA" id="ARBA00007116"/>
    </source>
</evidence>
<dbReference type="SUPFAM" id="SSF53137">
    <property type="entry name" value="Translational machinery components"/>
    <property type="match status" value="1"/>
</dbReference>
<dbReference type="AlphaFoldDB" id="A0AA35WPB3"/>
<dbReference type="EMBL" id="CASHTH010002369">
    <property type="protein sequence ID" value="CAI8028853.1"/>
    <property type="molecule type" value="Genomic_DNA"/>
</dbReference>
<evidence type="ECO:0000313" key="8">
    <source>
        <dbReference type="Proteomes" id="UP001174909"/>
    </source>
</evidence>